<comment type="cofactor">
    <cofactor evidence="1">
        <name>FAD</name>
        <dbReference type="ChEBI" id="CHEBI:57692"/>
    </cofactor>
</comment>
<dbReference type="Pfam" id="PF08031">
    <property type="entry name" value="BBE"/>
    <property type="match status" value="1"/>
</dbReference>
<dbReference type="InterPro" id="IPR012951">
    <property type="entry name" value="BBE"/>
</dbReference>
<gene>
    <name evidence="8" type="ORF">P167DRAFT_486878</name>
</gene>
<dbReference type="Gene3D" id="3.30.465.10">
    <property type="match status" value="2"/>
</dbReference>
<dbReference type="InterPro" id="IPR006094">
    <property type="entry name" value="Oxid_FAD_bind_N"/>
</dbReference>
<dbReference type="Pfam" id="PF01565">
    <property type="entry name" value="FAD_binding_4"/>
    <property type="match status" value="1"/>
</dbReference>
<feature type="signal peptide" evidence="6">
    <location>
        <begin position="1"/>
        <end position="18"/>
    </location>
</feature>
<dbReference type="PANTHER" id="PTHR42973">
    <property type="entry name" value="BINDING OXIDOREDUCTASE, PUTATIVE (AFU_ORTHOLOGUE AFUA_1G17690)-RELATED"/>
    <property type="match status" value="1"/>
</dbReference>
<dbReference type="PANTHER" id="PTHR42973:SF39">
    <property type="entry name" value="FAD-BINDING PCMH-TYPE DOMAIN-CONTAINING PROTEIN"/>
    <property type="match status" value="1"/>
</dbReference>
<dbReference type="Proteomes" id="UP000277580">
    <property type="component" value="Unassembled WGS sequence"/>
</dbReference>
<protein>
    <submittedName>
        <fullName evidence="8">FAD binding domain-containing protein</fullName>
    </submittedName>
</protein>
<proteinExistence type="inferred from homology"/>
<dbReference type="GO" id="GO:0016491">
    <property type="term" value="F:oxidoreductase activity"/>
    <property type="evidence" value="ECO:0007669"/>
    <property type="project" value="UniProtKB-KW"/>
</dbReference>
<keyword evidence="3" id="KW-0285">Flavoprotein</keyword>
<keyword evidence="5" id="KW-0560">Oxidoreductase</keyword>
<feature type="chain" id="PRO_5018154324" evidence="6">
    <location>
        <begin position="19"/>
        <end position="565"/>
    </location>
</feature>
<evidence type="ECO:0000256" key="5">
    <source>
        <dbReference type="ARBA" id="ARBA00023002"/>
    </source>
</evidence>
<keyword evidence="4" id="KW-0274">FAD</keyword>
<keyword evidence="6" id="KW-0732">Signal</keyword>
<name>A0A3N4KUZ0_9PEZI</name>
<evidence type="ECO:0000259" key="7">
    <source>
        <dbReference type="PROSITE" id="PS51387"/>
    </source>
</evidence>
<keyword evidence="9" id="KW-1185">Reference proteome</keyword>
<comment type="similarity">
    <text evidence="2">Belongs to the oxygen-dependent FAD-linked oxidoreductase family.</text>
</comment>
<dbReference type="GO" id="GO:0071949">
    <property type="term" value="F:FAD binding"/>
    <property type="evidence" value="ECO:0007669"/>
    <property type="project" value="InterPro"/>
</dbReference>
<evidence type="ECO:0000256" key="3">
    <source>
        <dbReference type="ARBA" id="ARBA00022630"/>
    </source>
</evidence>
<dbReference type="STRING" id="1392247.A0A3N4KUZ0"/>
<dbReference type="InterPro" id="IPR050416">
    <property type="entry name" value="FAD-linked_Oxidoreductase"/>
</dbReference>
<reference evidence="8 9" key="1">
    <citation type="journal article" date="2018" name="Nat. Ecol. Evol.">
        <title>Pezizomycetes genomes reveal the molecular basis of ectomycorrhizal truffle lifestyle.</title>
        <authorList>
            <person name="Murat C."/>
            <person name="Payen T."/>
            <person name="Noel B."/>
            <person name="Kuo A."/>
            <person name="Morin E."/>
            <person name="Chen J."/>
            <person name="Kohler A."/>
            <person name="Krizsan K."/>
            <person name="Balestrini R."/>
            <person name="Da Silva C."/>
            <person name="Montanini B."/>
            <person name="Hainaut M."/>
            <person name="Levati E."/>
            <person name="Barry K.W."/>
            <person name="Belfiori B."/>
            <person name="Cichocki N."/>
            <person name="Clum A."/>
            <person name="Dockter R.B."/>
            <person name="Fauchery L."/>
            <person name="Guy J."/>
            <person name="Iotti M."/>
            <person name="Le Tacon F."/>
            <person name="Lindquist E.A."/>
            <person name="Lipzen A."/>
            <person name="Malagnac F."/>
            <person name="Mello A."/>
            <person name="Molinier V."/>
            <person name="Miyauchi S."/>
            <person name="Poulain J."/>
            <person name="Riccioni C."/>
            <person name="Rubini A."/>
            <person name="Sitrit Y."/>
            <person name="Splivallo R."/>
            <person name="Traeger S."/>
            <person name="Wang M."/>
            <person name="Zifcakova L."/>
            <person name="Wipf D."/>
            <person name="Zambonelli A."/>
            <person name="Paolocci F."/>
            <person name="Nowrousian M."/>
            <person name="Ottonello S."/>
            <person name="Baldrian P."/>
            <person name="Spatafora J.W."/>
            <person name="Henrissat B."/>
            <person name="Nagy L.G."/>
            <person name="Aury J.M."/>
            <person name="Wincker P."/>
            <person name="Grigoriev I.V."/>
            <person name="Bonfante P."/>
            <person name="Martin F.M."/>
        </authorList>
    </citation>
    <scope>NUCLEOTIDE SEQUENCE [LARGE SCALE GENOMIC DNA]</scope>
    <source>
        <strain evidence="8 9">CCBAS932</strain>
    </source>
</reference>
<dbReference type="InterPro" id="IPR036318">
    <property type="entry name" value="FAD-bd_PCMH-like_sf"/>
</dbReference>
<organism evidence="8 9">
    <name type="scientific">Morchella conica CCBAS932</name>
    <dbReference type="NCBI Taxonomy" id="1392247"/>
    <lineage>
        <taxon>Eukaryota</taxon>
        <taxon>Fungi</taxon>
        <taxon>Dikarya</taxon>
        <taxon>Ascomycota</taxon>
        <taxon>Pezizomycotina</taxon>
        <taxon>Pezizomycetes</taxon>
        <taxon>Pezizales</taxon>
        <taxon>Morchellaceae</taxon>
        <taxon>Morchella</taxon>
    </lineage>
</organism>
<dbReference type="AlphaFoldDB" id="A0A3N4KUZ0"/>
<dbReference type="OrthoDB" id="9983560at2759"/>
<dbReference type="PROSITE" id="PS51387">
    <property type="entry name" value="FAD_PCMH"/>
    <property type="match status" value="1"/>
</dbReference>
<evidence type="ECO:0000256" key="2">
    <source>
        <dbReference type="ARBA" id="ARBA00005466"/>
    </source>
</evidence>
<dbReference type="SUPFAM" id="SSF56176">
    <property type="entry name" value="FAD-binding/transporter-associated domain-like"/>
    <property type="match status" value="1"/>
</dbReference>
<dbReference type="InParanoid" id="A0A3N4KUZ0"/>
<sequence>MLHLLSILALTGISTASAASTCKSYPNTPSWPSRAKWDSLNSTVSGRLIAAIPPAASCHKKFKNTSTYDPVKCELVTANWGEQDSSFNHPVGVLWDFWTNITCLPTTNPEERCSLGTYPEYVINATTVENVQAGVNFARLNNVRLVIKNTGHDFMGKSTGAGSLSIWTHHFKEIEIIDSYSDPSTTYNGSAVTLGSGWQTASIYNALDVVGKVIVGGECAGVGFSGGYIQGGGHGPLSPLHGMAVDNVLQFKLVTADGLYKTADAHNNSDLFWALRGGGGSSWGVVTSVTVKTFPTPMVSGAVIELHYDQTTPEIFWEGINIFHSFAPQYAEAGIYGYYEINANSFLLKPLLATGKTTSELTEILSPLFTSLDTLGVPYTANITTYPTFLSGYNSLFDGEAAGLNMFTSSRLILHEHVIANHTAVTQAFRLTTEAGLGIIGHLVAPGQFGGVLEETSLNPIWKTGLLLPLYNHFWLGNETDSDFWEGLDLIADVDAAFKEVSPGSGTYVNEANAYDPDWAKEYYGASYERLLRIKKDVDPHGVFYARTAVGSELWAEANGRLCRA</sequence>
<evidence type="ECO:0000256" key="6">
    <source>
        <dbReference type="SAM" id="SignalP"/>
    </source>
</evidence>
<evidence type="ECO:0000256" key="4">
    <source>
        <dbReference type="ARBA" id="ARBA00022827"/>
    </source>
</evidence>
<feature type="domain" description="FAD-binding PCMH-type" evidence="7">
    <location>
        <begin position="115"/>
        <end position="296"/>
    </location>
</feature>
<dbReference type="InterPro" id="IPR016169">
    <property type="entry name" value="FAD-bd_PCMH_sub2"/>
</dbReference>
<evidence type="ECO:0000313" key="8">
    <source>
        <dbReference type="EMBL" id="RPB13082.1"/>
    </source>
</evidence>
<dbReference type="InterPro" id="IPR016166">
    <property type="entry name" value="FAD-bd_PCMH"/>
</dbReference>
<dbReference type="EMBL" id="ML119125">
    <property type="protein sequence ID" value="RPB13082.1"/>
    <property type="molecule type" value="Genomic_DNA"/>
</dbReference>
<evidence type="ECO:0000256" key="1">
    <source>
        <dbReference type="ARBA" id="ARBA00001974"/>
    </source>
</evidence>
<evidence type="ECO:0000313" key="9">
    <source>
        <dbReference type="Proteomes" id="UP000277580"/>
    </source>
</evidence>
<accession>A0A3N4KUZ0</accession>